<dbReference type="OrthoDB" id="311333at2759"/>
<organism evidence="1 2">
    <name type="scientific">Paramecium sonneborni</name>
    <dbReference type="NCBI Taxonomy" id="65129"/>
    <lineage>
        <taxon>Eukaryota</taxon>
        <taxon>Sar</taxon>
        <taxon>Alveolata</taxon>
        <taxon>Ciliophora</taxon>
        <taxon>Intramacronucleata</taxon>
        <taxon>Oligohymenophorea</taxon>
        <taxon>Peniculida</taxon>
        <taxon>Parameciidae</taxon>
        <taxon>Paramecium</taxon>
    </lineage>
</organism>
<protein>
    <recommendedName>
        <fullName evidence="3">Protein kinase domain-containing protein</fullName>
    </recommendedName>
</protein>
<evidence type="ECO:0000313" key="2">
    <source>
        <dbReference type="Proteomes" id="UP000692954"/>
    </source>
</evidence>
<reference evidence="1" key="1">
    <citation type="submission" date="2021-01" db="EMBL/GenBank/DDBJ databases">
        <authorList>
            <consortium name="Genoscope - CEA"/>
            <person name="William W."/>
        </authorList>
    </citation>
    <scope>NUCLEOTIDE SEQUENCE</scope>
</reference>
<evidence type="ECO:0008006" key="3">
    <source>
        <dbReference type="Google" id="ProtNLM"/>
    </source>
</evidence>
<name>A0A8S1R6M0_9CILI</name>
<keyword evidence="2" id="KW-1185">Reference proteome</keyword>
<gene>
    <name evidence="1" type="ORF">PSON_ATCC_30995.1.T1410067</name>
</gene>
<dbReference type="AlphaFoldDB" id="A0A8S1R6M0"/>
<dbReference type="EMBL" id="CAJJDN010000141">
    <property type="protein sequence ID" value="CAD8122904.1"/>
    <property type="molecule type" value="Genomic_DNA"/>
</dbReference>
<dbReference type="Proteomes" id="UP000692954">
    <property type="component" value="Unassembled WGS sequence"/>
</dbReference>
<sequence length="453" mass="54446">MISKQQNLKSRKLQLFDFEVKEIIESSTKRYQMGFSYELIPRAEDYFKPYLEQKDDDLYSFQLKRDPNIQNQGQINKQMKQFIPLEYVDGKFLNELEKISSETFIEIFFQLTKALFELHKKNILARCISSKNIFLNQFQIKIYLLEFGFYPEYQFENQYKPEYDVILLIRIMNELNQIPKSNETKKIGQLMTKIKALEGSLSNLDTIQIYHRLYELVEGGPTLKEIKELYTNEWVNIMNLKIHLTDFQSLIKVNMIDSDKEEEQIEQEEEIEELEPPYSMNRFEFVKKALEIFENNFSQEISQIGLMLTLLNYLIEQMQIKNQQGLVDEICQRQIQILDKMKIEMADEQLQPFIEPQTLKIISLKDFLKLYRIKTYETYKRLFRNKQNFENQQKQDQLKFLKIQFMMVATLKINSSDFNEEEFSNLFNTKVKKDIQNKIDEILNSFYRNKVKA</sequence>
<accession>A0A8S1R6M0</accession>
<proteinExistence type="predicted"/>
<evidence type="ECO:0000313" key="1">
    <source>
        <dbReference type="EMBL" id="CAD8122904.1"/>
    </source>
</evidence>
<comment type="caution">
    <text evidence="1">The sequence shown here is derived from an EMBL/GenBank/DDBJ whole genome shotgun (WGS) entry which is preliminary data.</text>
</comment>